<keyword evidence="1" id="KW-0812">Transmembrane</keyword>
<sequence>MRMDFAPCVGIRICHSESHRGRTFGTCGALIKASGASEAWVLKSIHRQGGRMELHMQSHHWERRMPDWLAAGVAGVIGGALVIVLEFFWSTMVLNESPWRPTHKIAAMVMGPGALEQMSLFSLGIVATALVLHFVLGAVMGMILGAIIAPFHFDSSVGMEAAIGVAFGIVAYVVNFYGMTVVFPWFASERGSGPLLANLLFGVVAAITYGMLERRTQESMH</sequence>
<comment type="caution">
    <text evidence="2">The sequence shown here is derived from an EMBL/GenBank/DDBJ whole genome shotgun (WGS) entry which is preliminary data.</text>
</comment>
<name>A0AB33VLJ8_RALSU</name>
<evidence type="ECO:0000256" key="1">
    <source>
        <dbReference type="SAM" id="Phobius"/>
    </source>
</evidence>
<accession>A0AB33VLJ8</accession>
<keyword evidence="1" id="KW-1133">Transmembrane helix</keyword>
<protein>
    <recommendedName>
        <fullName evidence="4">Transmembrane protein</fullName>
    </recommendedName>
</protein>
<feature type="transmembrane region" description="Helical" evidence="1">
    <location>
        <begin position="193"/>
        <end position="212"/>
    </location>
</feature>
<dbReference type="AlphaFoldDB" id="A0AB33VLJ8"/>
<feature type="transmembrane region" description="Helical" evidence="1">
    <location>
        <begin position="120"/>
        <end position="149"/>
    </location>
</feature>
<dbReference type="Proteomes" id="UP000005933">
    <property type="component" value="Unassembled WGS sequence"/>
</dbReference>
<gene>
    <name evidence="2" type="ORF">RRSL_04770</name>
</gene>
<feature type="transmembrane region" description="Helical" evidence="1">
    <location>
        <begin position="161"/>
        <end position="187"/>
    </location>
</feature>
<evidence type="ECO:0000313" key="2">
    <source>
        <dbReference type="EMBL" id="EAP74900.1"/>
    </source>
</evidence>
<evidence type="ECO:0008006" key="4">
    <source>
        <dbReference type="Google" id="ProtNLM"/>
    </source>
</evidence>
<feature type="transmembrane region" description="Helical" evidence="1">
    <location>
        <begin position="68"/>
        <end position="89"/>
    </location>
</feature>
<proteinExistence type="predicted"/>
<keyword evidence="1" id="KW-0472">Membrane</keyword>
<evidence type="ECO:0000313" key="3">
    <source>
        <dbReference type="Proteomes" id="UP000005933"/>
    </source>
</evidence>
<dbReference type="EMBL" id="AAKL01000001">
    <property type="protein sequence ID" value="EAP74900.1"/>
    <property type="molecule type" value="Genomic_DNA"/>
</dbReference>
<organism evidence="2 3">
    <name type="scientific">Ralstonia solanacearum (strain UW551)</name>
    <dbReference type="NCBI Taxonomy" id="342110"/>
    <lineage>
        <taxon>Bacteria</taxon>
        <taxon>Pseudomonadati</taxon>
        <taxon>Pseudomonadota</taxon>
        <taxon>Betaproteobacteria</taxon>
        <taxon>Burkholderiales</taxon>
        <taxon>Burkholderiaceae</taxon>
        <taxon>Ralstonia</taxon>
        <taxon>Ralstonia solanacearum species complex</taxon>
    </lineage>
</organism>
<reference evidence="2 3" key="1">
    <citation type="journal article" date="2006" name="Mol. Plant Microbe Interact.">
        <title>Identification of open reading frames unique to a select agent: Ralstonia solanacearum race 3 biovar 2.</title>
        <authorList>
            <person name="Gabriel D.W."/>
            <person name="Allen C."/>
            <person name="Schell M."/>
            <person name="Denny T.P."/>
            <person name="Greenberg J.T."/>
            <person name="Duan Y.P."/>
            <person name="Flores-Cruz Z."/>
            <person name="Huang Q."/>
            <person name="Clifford J.M."/>
            <person name="Presting G."/>
            <person name="Gonzalez E.T."/>
            <person name="Reddy J."/>
            <person name="Elphinstone J."/>
            <person name="Swanson J."/>
            <person name="Yao J."/>
            <person name="Mulholland V."/>
            <person name="Liu L."/>
            <person name="Farmerie W."/>
            <person name="Patnaikuni M."/>
            <person name="Balogh B."/>
            <person name="Norman D."/>
            <person name="Alvarez A."/>
            <person name="Castillo J.A."/>
            <person name="Jones J."/>
            <person name="Saddler G."/>
            <person name="Walunas T."/>
            <person name="Zhukov A."/>
            <person name="Mikhailova N."/>
        </authorList>
    </citation>
    <scope>NUCLEOTIDE SEQUENCE [LARGE SCALE GENOMIC DNA]</scope>
    <source>
        <strain evidence="2 3">UW551</strain>
    </source>
</reference>